<evidence type="ECO:0000313" key="3">
    <source>
        <dbReference type="Proteomes" id="UP000193431"/>
    </source>
</evidence>
<dbReference type="Proteomes" id="UP000193431">
    <property type="component" value="Chromosome"/>
</dbReference>
<keyword evidence="3" id="KW-1185">Reference proteome</keyword>
<name>A0A1W6MNT3_9FLAO</name>
<dbReference type="AlphaFoldDB" id="A0A1W6MNT3"/>
<feature type="domain" description="GSCFA" evidence="1">
    <location>
        <begin position="21"/>
        <end position="251"/>
    </location>
</feature>
<dbReference type="OrthoDB" id="9807687at2"/>
<dbReference type="GO" id="GO:0016788">
    <property type="term" value="F:hydrolase activity, acting on ester bonds"/>
    <property type="evidence" value="ECO:0007669"/>
    <property type="project" value="UniProtKB-ARBA"/>
</dbReference>
<accession>A0A1W6MNT3</accession>
<proteinExistence type="predicted"/>
<dbReference type="SUPFAM" id="SSF52266">
    <property type="entry name" value="SGNH hydrolase"/>
    <property type="match status" value="1"/>
</dbReference>
<dbReference type="Pfam" id="PF08885">
    <property type="entry name" value="GSCFA"/>
    <property type="match status" value="1"/>
</dbReference>
<evidence type="ECO:0000259" key="1">
    <source>
        <dbReference type="Pfam" id="PF08885"/>
    </source>
</evidence>
<organism evidence="2 3">
    <name type="scientific">Nonlabens spongiae</name>
    <dbReference type="NCBI Taxonomy" id="331648"/>
    <lineage>
        <taxon>Bacteria</taxon>
        <taxon>Pseudomonadati</taxon>
        <taxon>Bacteroidota</taxon>
        <taxon>Flavobacteriia</taxon>
        <taxon>Flavobacteriales</taxon>
        <taxon>Flavobacteriaceae</taxon>
        <taxon>Nonlabens</taxon>
    </lineage>
</organism>
<protein>
    <submittedName>
        <fullName evidence="2">GSCFA domain containing protein</fullName>
    </submittedName>
</protein>
<dbReference type="InterPro" id="IPR036514">
    <property type="entry name" value="SGNH_hydro_sf"/>
</dbReference>
<sequence>MKLSTIVPIQPLVPQIDYESKILCLGSCFAENIGKKLQYYGFDTLINPFGIIFNPASLATLLERSVNDEKFTEEDVESTFSYFAHSDLNGSNEEETVSNLNKALPLMRERIKNSSHIFITLGTAWVYRHLDRDMFVANCHKQPQSAFSKQLLTANQINLHLESIVEQVEKLNPDCTICITLSPVRHLKDGHVENMRSKSRLHDAIQHQVDQGLQYFPAYEIVMDELRDYRFYKPDMIHLNETGTDYVWLCFRESGINKNNYDTMNVVEKYQRLAAHRPKNPDLHRENVEVARRDLLEKYPNLSLL</sequence>
<dbReference type="Gene3D" id="3.40.50.1110">
    <property type="entry name" value="SGNH hydrolase"/>
    <property type="match status" value="1"/>
</dbReference>
<dbReference type="EMBL" id="CP019344">
    <property type="protein sequence ID" value="ARN79260.1"/>
    <property type="molecule type" value="Genomic_DNA"/>
</dbReference>
<evidence type="ECO:0000313" key="2">
    <source>
        <dbReference type="EMBL" id="ARN79260.1"/>
    </source>
</evidence>
<gene>
    <name evidence="2" type="ORF">BST97_15405</name>
</gene>
<dbReference type="InterPro" id="IPR014982">
    <property type="entry name" value="GSCFA"/>
</dbReference>
<reference evidence="2 3" key="1">
    <citation type="submission" date="2016-11" db="EMBL/GenBank/DDBJ databases">
        <title>Trade-off between light-utilization and light-protection in marine flavobacteria.</title>
        <authorList>
            <person name="Kumagai Y."/>
        </authorList>
    </citation>
    <scope>NUCLEOTIDE SEQUENCE [LARGE SCALE GENOMIC DNA]</scope>
    <source>
        <strain evidence="2 3">JCM 13191</strain>
    </source>
</reference>
<dbReference type="RefSeq" id="WP_085768064.1">
    <property type="nucleotide sequence ID" value="NZ_CP019344.1"/>
</dbReference>
<dbReference type="STRING" id="331648.BST97_15405"/>